<comment type="caution">
    <text evidence="1">The sequence shown here is derived from an EMBL/GenBank/DDBJ whole genome shotgun (WGS) entry which is preliminary data.</text>
</comment>
<gene>
    <name evidence="1" type="ORF">HPB49_010119</name>
</gene>
<keyword evidence="2" id="KW-1185">Reference proteome</keyword>
<accession>A0ACB8CWT0</accession>
<proteinExistence type="predicted"/>
<protein>
    <submittedName>
        <fullName evidence="1">Uncharacterized protein</fullName>
    </submittedName>
</protein>
<dbReference type="EMBL" id="CM023473">
    <property type="protein sequence ID" value="KAH7953566.1"/>
    <property type="molecule type" value="Genomic_DNA"/>
</dbReference>
<organism evidence="1 2">
    <name type="scientific">Dermacentor silvarum</name>
    <name type="common">Tick</name>
    <dbReference type="NCBI Taxonomy" id="543639"/>
    <lineage>
        <taxon>Eukaryota</taxon>
        <taxon>Metazoa</taxon>
        <taxon>Ecdysozoa</taxon>
        <taxon>Arthropoda</taxon>
        <taxon>Chelicerata</taxon>
        <taxon>Arachnida</taxon>
        <taxon>Acari</taxon>
        <taxon>Parasitiformes</taxon>
        <taxon>Ixodida</taxon>
        <taxon>Ixodoidea</taxon>
        <taxon>Ixodidae</taxon>
        <taxon>Rhipicephalinae</taxon>
        <taxon>Dermacentor</taxon>
    </lineage>
</organism>
<evidence type="ECO:0000313" key="1">
    <source>
        <dbReference type="EMBL" id="KAH7953566.1"/>
    </source>
</evidence>
<reference evidence="1" key="1">
    <citation type="submission" date="2020-05" db="EMBL/GenBank/DDBJ databases">
        <title>Large-scale comparative analyses of tick genomes elucidate their genetic diversity and vector capacities.</title>
        <authorList>
            <person name="Jia N."/>
            <person name="Wang J."/>
            <person name="Shi W."/>
            <person name="Du L."/>
            <person name="Sun Y."/>
            <person name="Zhan W."/>
            <person name="Jiang J."/>
            <person name="Wang Q."/>
            <person name="Zhang B."/>
            <person name="Ji P."/>
            <person name="Sakyi L.B."/>
            <person name="Cui X."/>
            <person name="Yuan T."/>
            <person name="Jiang B."/>
            <person name="Yang W."/>
            <person name="Lam T.T.-Y."/>
            <person name="Chang Q."/>
            <person name="Ding S."/>
            <person name="Wang X."/>
            <person name="Zhu J."/>
            <person name="Ruan X."/>
            <person name="Zhao L."/>
            <person name="Wei J."/>
            <person name="Que T."/>
            <person name="Du C."/>
            <person name="Cheng J."/>
            <person name="Dai P."/>
            <person name="Han X."/>
            <person name="Huang E."/>
            <person name="Gao Y."/>
            <person name="Liu J."/>
            <person name="Shao H."/>
            <person name="Ye R."/>
            <person name="Li L."/>
            <person name="Wei W."/>
            <person name="Wang X."/>
            <person name="Wang C."/>
            <person name="Yang T."/>
            <person name="Huo Q."/>
            <person name="Li W."/>
            <person name="Guo W."/>
            <person name="Chen H."/>
            <person name="Zhou L."/>
            <person name="Ni X."/>
            <person name="Tian J."/>
            <person name="Zhou Y."/>
            <person name="Sheng Y."/>
            <person name="Liu T."/>
            <person name="Pan Y."/>
            <person name="Xia L."/>
            <person name="Li J."/>
            <person name="Zhao F."/>
            <person name="Cao W."/>
        </authorList>
    </citation>
    <scope>NUCLEOTIDE SEQUENCE</scope>
    <source>
        <strain evidence="1">Dsil-2018</strain>
    </source>
</reference>
<dbReference type="Proteomes" id="UP000821865">
    <property type="component" value="Chromosome 4"/>
</dbReference>
<sequence length="161" mass="17862">MDSAPSEQRDCTALLAPIEARLSNLEGQMASIVTTIEDRLAAAIQTVFDRIPAMIVAQLPQIVSSTRRPTTKLKLDPLGPAYSYAGTENADLDRCFQLHDLKAALSKMKRGTAPGRDRVTVRLLANLPDSAYLHLLDYFNQTWEGLLRRIGPEMVKLLLRS</sequence>
<evidence type="ECO:0000313" key="2">
    <source>
        <dbReference type="Proteomes" id="UP000821865"/>
    </source>
</evidence>
<name>A0ACB8CWT0_DERSI</name>